<dbReference type="NCBIfam" id="NF008171">
    <property type="entry name" value="PRK10918.1"/>
    <property type="match status" value="1"/>
</dbReference>
<comment type="function">
    <text evidence="1">Part of the ABC transporter complex PstSACB involved in phosphate import.</text>
</comment>
<keyword evidence="5 6" id="KW-0592">Phosphate transport</keyword>
<dbReference type="NCBIfam" id="TIGR00975">
    <property type="entry name" value="3a0107s03"/>
    <property type="match status" value="1"/>
</dbReference>
<proteinExistence type="inferred from homology"/>
<dbReference type="Proteomes" id="UP000435649">
    <property type="component" value="Unassembled WGS sequence"/>
</dbReference>
<gene>
    <name evidence="9" type="primary">pstS</name>
    <name evidence="9" type="ORF">FYJ85_03915</name>
</gene>
<dbReference type="GO" id="GO:0043190">
    <property type="term" value="C:ATP-binding cassette (ABC) transporter complex"/>
    <property type="evidence" value="ECO:0007669"/>
    <property type="project" value="InterPro"/>
</dbReference>
<dbReference type="AlphaFoldDB" id="A0A844G0J7"/>
<accession>A0A844G0J7</accession>
<dbReference type="InterPro" id="IPR050962">
    <property type="entry name" value="Phosphate-bind_PstS"/>
</dbReference>
<dbReference type="PANTHER" id="PTHR42996:SF1">
    <property type="entry name" value="PHOSPHATE-BINDING PROTEIN PSTS"/>
    <property type="match status" value="1"/>
</dbReference>
<dbReference type="GO" id="GO:0042301">
    <property type="term" value="F:phosphate ion binding"/>
    <property type="evidence" value="ECO:0007669"/>
    <property type="project" value="InterPro"/>
</dbReference>
<evidence type="ECO:0000256" key="4">
    <source>
        <dbReference type="ARBA" id="ARBA00022448"/>
    </source>
</evidence>
<keyword evidence="7" id="KW-0732">Signal</keyword>
<evidence type="ECO:0000259" key="8">
    <source>
        <dbReference type="Pfam" id="PF12849"/>
    </source>
</evidence>
<dbReference type="CDD" id="cd13565">
    <property type="entry name" value="PBP2_PstS"/>
    <property type="match status" value="1"/>
</dbReference>
<dbReference type="SUPFAM" id="SSF53850">
    <property type="entry name" value="Periplasmic binding protein-like II"/>
    <property type="match status" value="1"/>
</dbReference>
<dbReference type="InterPro" id="IPR005673">
    <property type="entry name" value="ABC_phos-bd_PstS"/>
</dbReference>
<feature type="signal peptide" evidence="7">
    <location>
        <begin position="1"/>
        <end position="23"/>
    </location>
</feature>
<feature type="domain" description="PBP" evidence="8">
    <location>
        <begin position="23"/>
        <end position="305"/>
    </location>
</feature>
<protein>
    <recommendedName>
        <fullName evidence="6">Phosphate-binding protein</fullName>
    </recommendedName>
</protein>
<evidence type="ECO:0000256" key="5">
    <source>
        <dbReference type="ARBA" id="ARBA00022592"/>
    </source>
</evidence>
<keyword evidence="10" id="KW-1185">Reference proteome</keyword>
<dbReference type="EMBL" id="VUNS01000003">
    <property type="protein sequence ID" value="MST96191.1"/>
    <property type="molecule type" value="Genomic_DNA"/>
</dbReference>
<name>A0A844G0J7_9BACT</name>
<feature type="chain" id="PRO_5033054855" description="Phosphate-binding protein" evidence="7">
    <location>
        <begin position="24"/>
        <end position="349"/>
    </location>
</feature>
<reference evidence="9 10" key="1">
    <citation type="submission" date="2019-08" db="EMBL/GenBank/DDBJ databases">
        <title>In-depth cultivation of the pig gut microbiome towards novel bacterial diversity and tailored functional studies.</title>
        <authorList>
            <person name="Wylensek D."/>
            <person name="Hitch T.C.A."/>
            <person name="Clavel T."/>
        </authorList>
    </citation>
    <scope>NUCLEOTIDE SEQUENCE [LARGE SCALE GENOMIC DNA]</scope>
    <source>
        <strain evidence="9 10">BBE-744-WT-12</strain>
    </source>
</reference>
<comment type="caution">
    <text evidence="9">The sequence shown here is derived from an EMBL/GenBank/DDBJ whole genome shotgun (WGS) entry which is preliminary data.</text>
</comment>
<dbReference type="PIRSF" id="PIRSF002756">
    <property type="entry name" value="PstS"/>
    <property type="match status" value="1"/>
</dbReference>
<evidence type="ECO:0000256" key="6">
    <source>
        <dbReference type="PIRNR" id="PIRNR002756"/>
    </source>
</evidence>
<evidence type="ECO:0000256" key="3">
    <source>
        <dbReference type="ARBA" id="ARBA00011529"/>
    </source>
</evidence>
<dbReference type="Pfam" id="PF12849">
    <property type="entry name" value="PBP_like_2"/>
    <property type="match status" value="1"/>
</dbReference>
<evidence type="ECO:0000256" key="2">
    <source>
        <dbReference type="ARBA" id="ARBA00008725"/>
    </source>
</evidence>
<comment type="subunit">
    <text evidence="3">The complex is composed of two ATP-binding proteins (PstB), two transmembrane proteins (PstC and PstA) and a solute-binding protein (PstS).</text>
</comment>
<dbReference type="Gene3D" id="3.40.190.10">
    <property type="entry name" value="Periplasmic binding protein-like II"/>
    <property type="match status" value="2"/>
</dbReference>
<dbReference type="GO" id="GO:0035435">
    <property type="term" value="P:phosphate ion transmembrane transport"/>
    <property type="evidence" value="ECO:0007669"/>
    <property type="project" value="InterPro"/>
</dbReference>
<dbReference type="RefSeq" id="WP_106054009.1">
    <property type="nucleotide sequence ID" value="NZ_CALXOB010000021.1"/>
</dbReference>
<comment type="similarity">
    <text evidence="2 6">Belongs to the PstS family.</text>
</comment>
<evidence type="ECO:0000256" key="1">
    <source>
        <dbReference type="ARBA" id="ARBA00002841"/>
    </source>
</evidence>
<dbReference type="PANTHER" id="PTHR42996">
    <property type="entry name" value="PHOSPHATE-BINDING PROTEIN PSTS"/>
    <property type="match status" value="1"/>
</dbReference>
<evidence type="ECO:0000313" key="9">
    <source>
        <dbReference type="EMBL" id="MST96191.1"/>
    </source>
</evidence>
<evidence type="ECO:0000256" key="7">
    <source>
        <dbReference type="SAM" id="SignalP"/>
    </source>
</evidence>
<organism evidence="9 10">
    <name type="scientific">Victivallis lenta</name>
    <dbReference type="NCBI Taxonomy" id="2606640"/>
    <lineage>
        <taxon>Bacteria</taxon>
        <taxon>Pseudomonadati</taxon>
        <taxon>Lentisphaerota</taxon>
        <taxon>Lentisphaeria</taxon>
        <taxon>Victivallales</taxon>
        <taxon>Victivallaceae</taxon>
        <taxon>Victivallis</taxon>
    </lineage>
</organism>
<dbReference type="InterPro" id="IPR024370">
    <property type="entry name" value="PBP_domain"/>
</dbReference>
<keyword evidence="4 6" id="KW-0813">Transport</keyword>
<sequence length="349" mass="37873">MKKNLFRTALAALSLSLPFAVSAADLSISGAGASFPAPVYRVWTYNYGESTGNRIEINYQSSGSGAGINQVRDRTVDFGGTDNPLTREELDKAGLCQFPMLTGGVVVVVNLRGVKPNALRLDRKTLADIFLGKITAWNDPAIRALNPELRLPKVRITVVRRSDSSGTSFIFTNYLTKISKEWAERVGCGPAVNWPVGIGGQKNPGVCNNVARINGAIGYTEYTYAVEAKLSMVTLENRAGKFVAPTPESFKASGIHADWKNAPGFYMVLTDQPGDDSWPITGLTYILVQRNQTDAGKAGAMLKYFNWCYTTGANAASKLHYVPLAEEVVELVRKAWADEIRVNGSPVAL</sequence>
<evidence type="ECO:0000313" key="10">
    <source>
        <dbReference type="Proteomes" id="UP000435649"/>
    </source>
</evidence>